<feature type="short sequence motif" description="HGGXW" evidence="3">
    <location>
        <begin position="42"/>
        <end position="46"/>
    </location>
</feature>
<dbReference type="GO" id="GO:0004061">
    <property type="term" value="F:arylformamidase activity"/>
    <property type="evidence" value="ECO:0007669"/>
    <property type="project" value="UniProtKB-UniRule"/>
</dbReference>
<dbReference type="ESTHER" id="9basi-a0a0l6vnt8">
    <property type="family name" value="Kynurenine-formamidase"/>
</dbReference>
<dbReference type="InterPro" id="IPR049492">
    <property type="entry name" value="BD-FAE-like_dom"/>
</dbReference>
<organism evidence="5 6">
    <name type="scientific">Puccinia sorghi</name>
    <dbReference type="NCBI Taxonomy" id="27349"/>
    <lineage>
        <taxon>Eukaryota</taxon>
        <taxon>Fungi</taxon>
        <taxon>Dikarya</taxon>
        <taxon>Basidiomycota</taxon>
        <taxon>Pucciniomycotina</taxon>
        <taxon>Pucciniomycetes</taxon>
        <taxon>Pucciniales</taxon>
        <taxon>Pucciniaceae</taxon>
        <taxon>Puccinia</taxon>
    </lineage>
</organism>
<dbReference type="GO" id="GO:0034354">
    <property type="term" value="P:'de novo' NAD+ biosynthetic process from L-tryptophan"/>
    <property type="evidence" value="ECO:0007669"/>
    <property type="project" value="UniProtKB-UniRule"/>
</dbReference>
<dbReference type="GO" id="GO:0019441">
    <property type="term" value="P:L-tryptophan catabolic process to kynurenine"/>
    <property type="evidence" value="ECO:0007669"/>
    <property type="project" value="UniProtKB-UniRule"/>
</dbReference>
<dbReference type="VEuPathDB" id="FungiDB:VP01_1288g9"/>
<proteinExistence type="inferred from homology"/>
<feature type="active site" evidence="3">
    <location>
        <position position="262"/>
    </location>
</feature>
<dbReference type="HAMAP" id="MF_03014">
    <property type="entry name" value="KFase"/>
    <property type="match status" value="1"/>
</dbReference>
<dbReference type="Pfam" id="PF20434">
    <property type="entry name" value="BD-FAE"/>
    <property type="match status" value="1"/>
</dbReference>
<comment type="subunit">
    <text evidence="3">Homodimer.</text>
</comment>
<dbReference type="PANTHER" id="PTHR48081">
    <property type="entry name" value="AB HYDROLASE SUPERFAMILY PROTEIN C4A8.06C"/>
    <property type="match status" value="1"/>
</dbReference>
<feature type="active site" description="Nucleophile" evidence="3">
    <location>
        <position position="124"/>
    </location>
</feature>
<comment type="function">
    <text evidence="3">Catalyzes the hydrolysis of N-formyl-L-kynurenine to L-kynurenine, the second step in the kynurenine pathway of tryptophan degradation. Kynurenine may be further oxidized to nicotinic acid, NAD(H) and NADP(H). Required for elimination of toxic metabolites.</text>
</comment>
<feature type="domain" description="BD-FAE-like" evidence="4">
    <location>
        <begin position="24"/>
        <end position="239"/>
    </location>
</feature>
<comment type="pathway">
    <text evidence="3">Amino-acid degradation; L-tryptophan degradation via kynurenine pathway; L-kynurenine from L-tryptophan: step 2/2.</text>
</comment>
<dbReference type="EMBL" id="LAVV01003209">
    <property type="protein sequence ID" value="KNZ62307.1"/>
    <property type="molecule type" value="Genomic_DNA"/>
</dbReference>
<dbReference type="InterPro" id="IPR029058">
    <property type="entry name" value="AB_hydrolase_fold"/>
</dbReference>
<dbReference type="SUPFAM" id="SSF53474">
    <property type="entry name" value="alpha/beta-Hydrolases"/>
    <property type="match status" value="1"/>
</dbReference>
<dbReference type="AlphaFoldDB" id="A0A0L6VNT8"/>
<dbReference type="EC" id="3.5.1.9" evidence="3"/>
<evidence type="ECO:0000256" key="1">
    <source>
        <dbReference type="ARBA" id="ARBA00022801"/>
    </source>
</evidence>
<comment type="similarity">
    <text evidence="3">Belongs to the kynurenine formamidase family.</text>
</comment>
<keyword evidence="2 3" id="KW-0823">Tryptophan catabolism</keyword>
<gene>
    <name evidence="5" type="ORF">VP01_1288g9</name>
</gene>
<dbReference type="Gene3D" id="3.40.50.1820">
    <property type="entry name" value="alpha/beta hydrolase"/>
    <property type="match status" value="1"/>
</dbReference>
<evidence type="ECO:0000256" key="3">
    <source>
        <dbReference type="HAMAP-Rule" id="MF_03014"/>
    </source>
</evidence>
<dbReference type="PANTHER" id="PTHR48081:SF33">
    <property type="entry name" value="KYNURENINE FORMAMIDASE"/>
    <property type="match status" value="1"/>
</dbReference>
<evidence type="ECO:0000313" key="5">
    <source>
        <dbReference type="EMBL" id="KNZ62307.1"/>
    </source>
</evidence>
<keyword evidence="1 3" id="KW-0378">Hydrolase</keyword>
<feature type="active site" evidence="3">
    <location>
        <position position="225"/>
    </location>
</feature>
<comment type="caution">
    <text evidence="5">The sequence shown here is derived from an EMBL/GenBank/DDBJ whole genome shotgun (WGS) entry which is preliminary data.</text>
</comment>
<dbReference type="InterPro" id="IPR050300">
    <property type="entry name" value="GDXG_lipolytic_enzyme"/>
</dbReference>
<reference evidence="5 6" key="1">
    <citation type="submission" date="2015-08" db="EMBL/GenBank/DDBJ databases">
        <title>Next Generation Sequencing and Analysis of the Genome of Puccinia sorghi L Schw, the Causal Agent of Maize Common Rust.</title>
        <authorList>
            <person name="Rochi L."/>
            <person name="Burguener G."/>
            <person name="Darino M."/>
            <person name="Turjanski A."/>
            <person name="Kreff E."/>
            <person name="Dieguez M.J."/>
            <person name="Sacco F."/>
        </authorList>
    </citation>
    <scope>NUCLEOTIDE SEQUENCE [LARGE SCALE GENOMIC DNA]</scope>
    <source>
        <strain evidence="5 6">RO10H11247</strain>
    </source>
</reference>
<evidence type="ECO:0000313" key="6">
    <source>
        <dbReference type="Proteomes" id="UP000037035"/>
    </source>
</evidence>
<name>A0A0L6VNT8_9BASI</name>
<dbReference type="STRING" id="27349.A0A0L6VNT8"/>
<protein>
    <recommendedName>
        <fullName evidence="3">Kynurenine formamidase</fullName>
        <shortName evidence="3">KFA</shortName>
        <shortName evidence="3">KFase</shortName>
        <ecNumber evidence="3">3.5.1.9</ecNumber>
    </recommendedName>
    <alternativeName>
        <fullName evidence="3">Arylformamidase</fullName>
    </alternativeName>
    <alternativeName>
        <fullName evidence="3">N-formylkynurenine formamidase</fullName>
        <shortName evidence="3">FKF</shortName>
    </alternativeName>
</protein>
<keyword evidence="6" id="KW-1185">Reference proteome</keyword>
<comment type="catalytic activity">
    <reaction evidence="3">
        <text>N-formyl-L-kynurenine + H2O = L-kynurenine + formate + H(+)</text>
        <dbReference type="Rhea" id="RHEA:13009"/>
        <dbReference type="ChEBI" id="CHEBI:15377"/>
        <dbReference type="ChEBI" id="CHEBI:15378"/>
        <dbReference type="ChEBI" id="CHEBI:15740"/>
        <dbReference type="ChEBI" id="CHEBI:57959"/>
        <dbReference type="ChEBI" id="CHEBI:58629"/>
        <dbReference type="EC" id="3.5.1.9"/>
    </reaction>
</comment>
<comment type="domain">
    <text evidence="3">The main chain amide nitrogen atoms of the second glycine and its adjacent residue in the HGGXW motif define the oxyanion hole, and stabilize the oxyanion that forms during the nucleophilic attack by the catalytic serine during substrate cleavage.</text>
</comment>
<evidence type="ECO:0000256" key="2">
    <source>
        <dbReference type="ARBA" id="ARBA00023079"/>
    </source>
</evidence>
<sequence length="283" mass="30885">MTINHRLLENLTYPGGMPPHQCFDVYIPLSGPKIDRLMIYVHGGAWRSGDKADAHSVGLIGNLSKQFPAAAICSVNYRLSRGRVSPESDVKHPSHNADVVRAIEHASSLPELRDIHRTYLIGHSVGAFVCLSIAGILEPPSSEAPRLSNSTCEKIRGLVLVDGIYDVVKLLDEYPSYEDFVVGAFEEKASDRGQDLEAVSPLCWTASASGPQGQPRILILHSRQDSLLTVRQSELAATTLRSKLSSSADKIETDFESVSGDHDTLLLSPELGSRIKSFIVKDE</sequence>
<dbReference type="OrthoDB" id="6495301at2759"/>
<accession>A0A0L6VNT8</accession>
<dbReference type="InterPro" id="IPR027519">
    <property type="entry name" value="KFase_ver/fungi-typ"/>
</dbReference>
<dbReference type="Proteomes" id="UP000037035">
    <property type="component" value="Unassembled WGS sequence"/>
</dbReference>
<dbReference type="UniPathway" id="UPA00333">
    <property type="reaction ID" value="UER00454"/>
</dbReference>
<evidence type="ECO:0000259" key="4">
    <source>
        <dbReference type="Pfam" id="PF20434"/>
    </source>
</evidence>